<feature type="region of interest" description="Disordered" evidence="1">
    <location>
        <begin position="58"/>
        <end position="79"/>
    </location>
</feature>
<dbReference type="RefSeq" id="WP_331388079.1">
    <property type="nucleotide sequence ID" value="NZ_JAZKKV010000001.1"/>
</dbReference>
<keyword evidence="3" id="KW-1185">Reference proteome</keyword>
<reference evidence="2 3" key="1">
    <citation type="submission" date="2023-10" db="EMBL/GenBank/DDBJ databases">
        <title>Wastewater isolates of ESBL- and carbapenemase-producing Gram-negative bacteria from New Zealand.</title>
        <authorList>
            <person name="Straub C."/>
            <person name="Weaver L."/>
            <person name="Cornelius A."/>
            <person name="Mcgill E."/>
            <person name="Dyet K."/>
            <person name="White L."/>
            <person name="Pattis I."/>
        </authorList>
    </citation>
    <scope>NUCLEOTIDE SEQUENCE [LARGE SCALE GENOMIC DNA]</scope>
    <source>
        <strain evidence="2 3">ESBL09</strain>
    </source>
</reference>
<dbReference type="EMBL" id="JAZKKV010000001">
    <property type="protein sequence ID" value="MEE9654135.1"/>
    <property type="molecule type" value="Genomic_DNA"/>
</dbReference>
<gene>
    <name evidence="2" type="ORF">V4836_08180</name>
</gene>
<dbReference type="Proteomes" id="UP001331691">
    <property type="component" value="Unassembled WGS sequence"/>
</dbReference>
<proteinExistence type="predicted"/>
<name>A0AB35X4F2_9ENTR</name>
<dbReference type="AlphaFoldDB" id="A0AB35X4F2"/>
<evidence type="ECO:0000313" key="2">
    <source>
        <dbReference type="EMBL" id="MEE9654135.1"/>
    </source>
</evidence>
<protein>
    <submittedName>
        <fullName evidence="2">Uncharacterized protein</fullName>
    </submittedName>
</protein>
<accession>A0AB35X4F2</accession>
<sequence length="79" mass="9388">MVIRKYFTQNSSKQQRESLAYEDWEDGKLIYWYYRDVDLNEQFVPAYGYQFDDEGQDLDPKTSPMYGLTPVGTTQLSQE</sequence>
<organism evidence="2 3">
    <name type="scientific">Kluyvera ascorbata</name>
    <dbReference type="NCBI Taxonomy" id="51288"/>
    <lineage>
        <taxon>Bacteria</taxon>
        <taxon>Pseudomonadati</taxon>
        <taxon>Pseudomonadota</taxon>
        <taxon>Gammaproteobacteria</taxon>
        <taxon>Enterobacterales</taxon>
        <taxon>Enterobacteriaceae</taxon>
        <taxon>Kluyvera</taxon>
    </lineage>
</organism>
<evidence type="ECO:0000256" key="1">
    <source>
        <dbReference type="SAM" id="MobiDB-lite"/>
    </source>
</evidence>
<evidence type="ECO:0000313" key="3">
    <source>
        <dbReference type="Proteomes" id="UP001331691"/>
    </source>
</evidence>
<comment type="caution">
    <text evidence="2">The sequence shown here is derived from an EMBL/GenBank/DDBJ whole genome shotgun (WGS) entry which is preliminary data.</text>
</comment>